<evidence type="ECO:0000313" key="3">
    <source>
        <dbReference type="Proteomes" id="UP000315700"/>
    </source>
</evidence>
<dbReference type="KEGG" id="ccos:Pan44_15600"/>
<accession>A0A517SBP4</accession>
<gene>
    <name evidence="2" type="ORF">Pan44_15600</name>
</gene>
<evidence type="ECO:0008006" key="4">
    <source>
        <dbReference type="Google" id="ProtNLM"/>
    </source>
</evidence>
<protein>
    <recommendedName>
        <fullName evidence="4">Glycine zipper domain-containing protein</fullName>
    </recommendedName>
</protein>
<evidence type="ECO:0000256" key="1">
    <source>
        <dbReference type="SAM" id="MobiDB-lite"/>
    </source>
</evidence>
<name>A0A517SBP4_9PLAN</name>
<feature type="region of interest" description="Disordered" evidence="1">
    <location>
        <begin position="1"/>
        <end position="26"/>
    </location>
</feature>
<dbReference type="EMBL" id="CP036271">
    <property type="protein sequence ID" value="QDT53538.1"/>
    <property type="molecule type" value="Genomic_DNA"/>
</dbReference>
<organism evidence="2 3">
    <name type="scientific">Caulifigura coniformis</name>
    <dbReference type="NCBI Taxonomy" id="2527983"/>
    <lineage>
        <taxon>Bacteria</taxon>
        <taxon>Pseudomonadati</taxon>
        <taxon>Planctomycetota</taxon>
        <taxon>Planctomycetia</taxon>
        <taxon>Planctomycetales</taxon>
        <taxon>Planctomycetaceae</taxon>
        <taxon>Caulifigura</taxon>
    </lineage>
</organism>
<dbReference type="Proteomes" id="UP000315700">
    <property type="component" value="Chromosome"/>
</dbReference>
<dbReference type="InParanoid" id="A0A517SBP4"/>
<proteinExistence type="predicted"/>
<keyword evidence="3" id="KW-1185">Reference proteome</keyword>
<evidence type="ECO:0000313" key="2">
    <source>
        <dbReference type="EMBL" id="QDT53538.1"/>
    </source>
</evidence>
<dbReference type="AlphaFoldDB" id="A0A517SBP4"/>
<reference evidence="2 3" key="1">
    <citation type="submission" date="2019-02" db="EMBL/GenBank/DDBJ databases">
        <title>Deep-cultivation of Planctomycetes and their phenomic and genomic characterization uncovers novel biology.</title>
        <authorList>
            <person name="Wiegand S."/>
            <person name="Jogler M."/>
            <person name="Boedeker C."/>
            <person name="Pinto D."/>
            <person name="Vollmers J."/>
            <person name="Rivas-Marin E."/>
            <person name="Kohn T."/>
            <person name="Peeters S.H."/>
            <person name="Heuer A."/>
            <person name="Rast P."/>
            <person name="Oberbeckmann S."/>
            <person name="Bunk B."/>
            <person name="Jeske O."/>
            <person name="Meyerdierks A."/>
            <person name="Storesund J.E."/>
            <person name="Kallscheuer N."/>
            <person name="Luecker S."/>
            <person name="Lage O.M."/>
            <person name="Pohl T."/>
            <person name="Merkel B.J."/>
            <person name="Hornburger P."/>
            <person name="Mueller R.-W."/>
            <person name="Bruemmer F."/>
            <person name="Labrenz M."/>
            <person name="Spormann A.M."/>
            <person name="Op den Camp H."/>
            <person name="Overmann J."/>
            <person name="Amann R."/>
            <person name="Jetten M.S.M."/>
            <person name="Mascher T."/>
            <person name="Medema M.H."/>
            <person name="Devos D.P."/>
            <person name="Kaster A.-K."/>
            <person name="Ovreas L."/>
            <person name="Rohde M."/>
            <person name="Galperin M.Y."/>
            <person name="Jogler C."/>
        </authorList>
    </citation>
    <scope>NUCLEOTIDE SEQUENCE [LARGE SCALE GENOMIC DNA]</scope>
    <source>
        <strain evidence="2 3">Pan44</strain>
    </source>
</reference>
<sequence length="172" mass="18402">MATKRKTSKVVADKNPDPITGEPGAHPIGTGVGAALGGAAAGAAAGAVGGPVGAVVGAIAGGVGGGLAGKATAEAIDPTAENQYWEQTYPARPYYDEQYPYEEYAPAYRTGWEARSLYPNAAFDDVENDVQGHWEKTRAESRLDWERARPAVRDAWDRIGERRQREIDRDML</sequence>
<dbReference type="RefSeq" id="WP_145028825.1">
    <property type="nucleotide sequence ID" value="NZ_CP036271.1"/>
</dbReference>
<dbReference type="OrthoDB" id="282393at2"/>